<dbReference type="AlphaFoldDB" id="A0A2R6NE50"/>
<evidence type="ECO:0000313" key="1">
    <source>
        <dbReference type="EMBL" id="PSR70657.1"/>
    </source>
</evidence>
<dbReference type="Proteomes" id="UP000186601">
    <property type="component" value="Unassembled WGS sequence"/>
</dbReference>
<proteinExistence type="predicted"/>
<gene>
    <name evidence="1" type="ORF">PHLCEN_2v13462</name>
</gene>
<keyword evidence="2" id="KW-1185">Reference proteome</keyword>
<reference evidence="1 2" key="1">
    <citation type="submission" date="2018-02" db="EMBL/GenBank/DDBJ databases">
        <title>Genome sequence of the basidiomycete white-rot fungus Phlebia centrifuga.</title>
        <authorList>
            <person name="Granchi Z."/>
            <person name="Peng M."/>
            <person name="de Vries R.P."/>
            <person name="Hilden K."/>
            <person name="Makela M.R."/>
            <person name="Grigoriev I."/>
            <person name="Riley R."/>
        </authorList>
    </citation>
    <scope>NUCLEOTIDE SEQUENCE [LARGE SCALE GENOMIC DNA]</scope>
    <source>
        <strain evidence="1 2">FBCC195</strain>
    </source>
</reference>
<protein>
    <submittedName>
        <fullName evidence="1">Uncharacterized protein</fullName>
    </submittedName>
</protein>
<organism evidence="1 2">
    <name type="scientific">Hermanssonia centrifuga</name>
    <dbReference type="NCBI Taxonomy" id="98765"/>
    <lineage>
        <taxon>Eukaryota</taxon>
        <taxon>Fungi</taxon>
        <taxon>Dikarya</taxon>
        <taxon>Basidiomycota</taxon>
        <taxon>Agaricomycotina</taxon>
        <taxon>Agaricomycetes</taxon>
        <taxon>Polyporales</taxon>
        <taxon>Meruliaceae</taxon>
        <taxon>Hermanssonia</taxon>
    </lineage>
</organism>
<sequence>MWNVQEMNEETELGWPTGLVPSLDFREVTLPSYAYSPQTVLANHPLDLTARGNEVYYFEAQVSSGLGSFIIGYESPAPPSSVMLISSNTASPQAYHPIRGASWVGILTHGDTKSLLVKSITMENLIFNPCGRDHTARMMSSLVPG</sequence>
<name>A0A2R6NE50_9APHY</name>
<evidence type="ECO:0000313" key="2">
    <source>
        <dbReference type="Proteomes" id="UP000186601"/>
    </source>
</evidence>
<comment type="caution">
    <text evidence="1">The sequence shown here is derived from an EMBL/GenBank/DDBJ whole genome shotgun (WGS) entry which is preliminary data.</text>
</comment>
<accession>A0A2R6NE50</accession>
<dbReference type="EMBL" id="MLYV02001337">
    <property type="protein sequence ID" value="PSR70657.1"/>
    <property type="molecule type" value="Genomic_DNA"/>
</dbReference>